<proteinExistence type="predicted"/>
<name>A0A410G9A9_9BURK</name>
<dbReference type="InterPro" id="IPR045864">
    <property type="entry name" value="aa-tRNA-synth_II/BPL/LPL"/>
</dbReference>
<dbReference type="PANTHER" id="PTHR43679:SF2">
    <property type="entry name" value="OCTANOYL-[GCVH]:PROTEIN N-OCTANOYLTRANSFERASE"/>
    <property type="match status" value="1"/>
</dbReference>
<dbReference type="SUPFAM" id="SSF55681">
    <property type="entry name" value="Class II aaRS and biotin synthetases"/>
    <property type="match status" value="1"/>
</dbReference>
<accession>A0A410G9A9</accession>
<dbReference type="RefSeq" id="WP_128353951.1">
    <property type="nucleotide sequence ID" value="NZ_CP022987.1"/>
</dbReference>
<evidence type="ECO:0000313" key="2">
    <source>
        <dbReference type="EMBL" id="QAA92899.1"/>
    </source>
</evidence>
<protein>
    <recommendedName>
        <fullName evidence="1">BPL/LPL catalytic domain-containing protein</fullName>
    </recommendedName>
</protein>
<sequence length="243" mass="26232">MFFKLVSPGGGPADARHDERLIALAAEEGPTAMVWQAQQGLVVPRNYQRYATFGPTNEAFARGGWPVTVRQSGGGIVPQGPGIINFSLAYAVDGKPLDHSDQAYQLICDLISDTLAQAGVACRPQAVEGSFCDGRYNLAVDSDSGPRKIAGTAQLWRRHTLADGSGFRQVVLVHALIIAQADIQTMNDMANRYEAALGSDKRYQLGRLAQVADYGNWPTRTEAGITGWLMETLAVKTATIRPQ</sequence>
<dbReference type="Pfam" id="PF21948">
    <property type="entry name" value="LplA-B_cat"/>
    <property type="match status" value="1"/>
</dbReference>
<gene>
    <name evidence="2" type="ORF">CKA81_02855</name>
</gene>
<dbReference type="InterPro" id="IPR050664">
    <property type="entry name" value="Octanoyltrans_LipM/LipL"/>
</dbReference>
<dbReference type="Gene3D" id="3.30.930.10">
    <property type="entry name" value="Bira Bifunctional Protein, Domain 2"/>
    <property type="match status" value="1"/>
</dbReference>
<dbReference type="PANTHER" id="PTHR43679">
    <property type="entry name" value="OCTANOYLTRANSFERASE LIPM-RELATED"/>
    <property type="match status" value="1"/>
</dbReference>
<dbReference type="KEGG" id="pus:CKA81_02855"/>
<dbReference type="Proteomes" id="UP000283474">
    <property type="component" value="Chromosome"/>
</dbReference>
<evidence type="ECO:0000259" key="1">
    <source>
        <dbReference type="PROSITE" id="PS51733"/>
    </source>
</evidence>
<dbReference type="InterPro" id="IPR004143">
    <property type="entry name" value="BPL_LPL_catalytic"/>
</dbReference>
<evidence type="ECO:0000313" key="3">
    <source>
        <dbReference type="Proteomes" id="UP000283474"/>
    </source>
</evidence>
<reference evidence="2 3" key="1">
    <citation type="submission" date="2017-08" db="EMBL/GenBank/DDBJ databases">
        <authorList>
            <person name="Park S.-J."/>
            <person name="Kim H."/>
        </authorList>
    </citation>
    <scope>NUCLEOTIDE SEQUENCE [LARGE SCALE GENOMIC DNA]</scope>
    <source>
        <strain evidence="3">ye3</strain>
    </source>
</reference>
<feature type="domain" description="BPL/LPL catalytic" evidence="1">
    <location>
        <begin position="26"/>
        <end position="233"/>
    </location>
</feature>
<keyword evidence="3" id="KW-1185">Reference proteome</keyword>
<dbReference type="EMBL" id="CP022987">
    <property type="protein sequence ID" value="QAA92899.1"/>
    <property type="molecule type" value="Genomic_DNA"/>
</dbReference>
<organism evidence="2 3">
    <name type="scientific">Pollutimonas thiosulfatoxidans</name>
    <dbReference type="NCBI Taxonomy" id="2028345"/>
    <lineage>
        <taxon>Bacteria</taxon>
        <taxon>Pseudomonadati</taxon>
        <taxon>Pseudomonadota</taxon>
        <taxon>Betaproteobacteria</taxon>
        <taxon>Burkholderiales</taxon>
        <taxon>Alcaligenaceae</taxon>
        <taxon>Pollutimonas</taxon>
    </lineage>
</organism>
<dbReference type="PROSITE" id="PS51733">
    <property type="entry name" value="BPL_LPL_CATALYTIC"/>
    <property type="match status" value="1"/>
</dbReference>
<dbReference type="AlphaFoldDB" id="A0A410G9A9"/>
<dbReference type="OrthoDB" id="7364083at2"/>